<evidence type="ECO:0000313" key="16">
    <source>
        <dbReference type="Proteomes" id="UP001501578"/>
    </source>
</evidence>
<dbReference type="EMBL" id="BAAAHQ010000036">
    <property type="protein sequence ID" value="GAA0944272.1"/>
    <property type="molecule type" value="Genomic_DNA"/>
</dbReference>
<evidence type="ECO:0000256" key="5">
    <source>
        <dbReference type="ARBA" id="ARBA00022723"/>
    </source>
</evidence>
<keyword evidence="13" id="KW-0275">Fatty acid biosynthesis</keyword>
<evidence type="ECO:0000256" key="8">
    <source>
        <dbReference type="ARBA" id="ARBA00022832"/>
    </source>
</evidence>
<evidence type="ECO:0000256" key="4">
    <source>
        <dbReference type="ARBA" id="ARBA00022617"/>
    </source>
</evidence>
<dbReference type="PANTHER" id="PTHR11903">
    <property type="entry name" value="PROSTAGLANDIN G/H SYNTHASE"/>
    <property type="match status" value="1"/>
</dbReference>
<dbReference type="SUPFAM" id="SSF48113">
    <property type="entry name" value="Heme-dependent peroxidases"/>
    <property type="match status" value="1"/>
</dbReference>
<evidence type="ECO:0000256" key="3">
    <source>
        <dbReference type="ARBA" id="ARBA00022559"/>
    </source>
</evidence>
<keyword evidence="10" id="KW-0560">Oxidoreductase</keyword>
<dbReference type="RefSeq" id="WP_343953302.1">
    <property type="nucleotide sequence ID" value="NZ_BAAAHQ010000036.1"/>
</dbReference>
<keyword evidence="11" id="KW-0408">Iron</keyword>
<evidence type="ECO:0000256" key="6">
    <source>
        <dbReference type="ARBA" id="ARBA00022767"/>
    </source>
</evidence>
<dbReference type="PRINTS" id="PR00457">
    <property type="entry name" value="ANPEROXIDASE"/>
</dbReference>
<evidence type="ECO:0000256" key="11">
    <source>
        <dbReference type="ARBA" id="ARBA00023004"/>
    </source>
</evidence>
<keyword evidence="16" id="KW-1185">Reference proteome</keyword>
<proteinExistence type="predicted"/>
<comment type="cofactor">
    <cofactor evidence="1">
        <name>Ca(2+)</name>
        <dbReference type="ChEBI" id="CHEBI:29108"/>
    </cofactor>
</comment>
<dbReference type="Gene3D" id="1.10.640.10">
    <property type="entry name" value="Haem peroxidase domain superfamily, animal type"/>
    <property type="match status" value="1"/>
</dbReference>
<keyword evidence="6" id="KW-0925">Oxylipin biosynthesis</keyword>
<evidence type="ECO:0000256" key="13">
    <source>
        <dbReference type="ARBA" id="ARBA00023160"/>
    </source>
</evidence>
<dbReference type="Pfam" id="PF03098">
    <property type="entry name" value="An_peroxidase"/>
    <property type="match status" value="1"/>
</dbReference>
<evidence type="ECO:0000256" key="2">
    <source>
        <dbReference type="ARBA" id="ARBA00022516"/>
    </source>
</evidence>
<keyword evidence="8" id="KW-0276">Fatty acid metabolism</keyword>
<dbReference type="CDD" id="cd09818">
    <property type="entry name" value="PIOX_like"/>
    <property type="match status" value="1"/>
</dbReference>
<protein>
    <submittedName>
        <fullName evidence="15">Peroxidase family protein</fullName>
    </submittedName>
</protein>
<keyword evidence="3 15" id="KW-0575">Peroxidase</keyword>
<dbReference type="InterPro" id="IPR050783">
    <property type="entry name" value="Oxylipin_biosynth_metab"/>
</dbReference>
<evidence type="ECO:0000256" key="14">
    <source>
        <dbReference type="SAM" id="MobiDB-lite"/>
    </source>
</evidence>
<keyword evidence="4" id="KW-0349">Heme</keyword>
<organism evidence="15 16">
    <name type="scientific">Nonomuraea longicatena</name>
    <dbReference type="NCBI Taxonomy" id="83682"/>
    <lineage>
        <taxon>Bacteria</taxon>
        <taxon>Bacillati</taxon>
        <taxon>Actinomycetota</taxon>
        <taxon>Actinomycetes</taxon>
        <taxon>Streptosporangiales</taxon>
        <taxon>Streptosporangiaceae</taxon>
        <taxon>Nonomuraea</taxon>
    </lineage>
</organism>
<accession>A0ABN1QL53</accession>
<feature type="region of interest" description="Disordered" evidence="14">
    <location>
        <begin position="32"/>
        <end position="71"/>
    </location>
</feature>
<evidence type="ECO:0000256" key="7">
    <source>
        <dbReference type="ARBA" id="ARBA00022821"/>
    </source>
</evidence>
<evidence type="ECO:0000313" key="15">
    <source>
        <dbReference type="EMBL" id="GAA0944272.1"/>
    </source>
</evidence>
<dbReference type="InterPro" id="IPR034815">
    <property type="entry name" value="A_dioxygenase"/>
</dbReference>
<dbReference type="Proteomes" id="UP001501578">
    <property type="component" value="Unassembled WGS sequence"/>
</dbReference>
<dbReference type="InterPro" id="IPR037120">
    <property type="entry name" value="Haem_peroxidase_sf_animal"/>
</dbReference>
<keyword evidence="12" id="KW-0443">Lipid metabolism</keyword>
<dbReference type="PANTHER" id="PTHR11903:SF11">
    <property type="entry name" value="ALPHA-DIOXYGENASE 1"/>
    <property type="match status" value="1"/>
</dbReference>
<evidence type="ECO:0000256" key="9">
    <source>
        <dbReference type="ARBA" id="ARBA00022964"/>
    </source>
</evidence>
<keyword evidence="2" id="KW-0444">Lipid biosynthesis</keyword>
<evidence type="ECO:0000256" key="12">
    <source>
        <dbReference type="ARBA" id="ARBA00023098"/>
    </source>
</evidence>
<sequence length="583" mass="65774">MNPRQWHELPAPLQLLRLSGFRRQLREQNLHDTFEAGGEQPRRPAKNRPAYRTYDGSGYDPDDTDMGAAGTRFDRNVPVETTHPDPMPDLMTPSPREVSRHLLARDSFIPARSLNLLAAAWIHFQNHDWFSHGRNPVSAPLEVPLAGDDPWPERTMLVRRTRPDPVPHEGAAAPTYQNTVTHWWDGSQLYGSSESVARRLRAGEGGRLAMDGDRLPEETDDHASGGLPGIDMTGFADNYWVGLSLLHTLFAREHNAICAMLARAHPSWDDERLFQTARLVNAAVMAKIHTIEWTPALLDSPGLRLAMRTNWHGVVGSVLRRRTPWRFGENEVLSGILGSPMNHHGSPYAITEEFVSCYRMHPLIADEWRIHSHLRGEYIDTTDFEPLQGHSTRTAVDKYGMSDLFYSFGIGHPGAITLHNHPDALRNLRNMFGEHIDLGAVDVLRDRERGVPRYAAFREMLGREPVTSFQDITPDQRIAAELAEVYDGRVDRVDTMVGMYAERPPAGFAFSDTAFRVFILMASRRLKSDPFFTDLYNAEVYSPEGLAWIERATMTGVLLRHHPELAPALAGTRGAFGPWRRLS</sequence>
<dbReference type="InterPro" id="IPR019791">
    <property type="entry name" value="Haem_peroxidase_animal"/>
</dbReference>
<evidence type="ECO:0000256" key="1">
    <source>
        <dbReference type="ARBA" id="ARBA00001913"/>
    </source>
</evidence>
<dbReference type="PROSITE" id="PS50292">
    <property type="entry name" value="PEROXIDASE_3"/>
    <property type="match status" value="1"/>
</dbReference>
<reference evidence="15 16" key="1">
    <citation type="journal article" date="2019" name="Int. J. Syst. Evol. Microbiol.">
        <title>The Global Catalogue of Microorganisms (GCM) 10K type strain sequencing project: providing services to taxonomists for standard genome sequencing and annotation.</title>
        <authorList>
            <consortium name="The Broad Institute Genomics Platform"/>
            <consortium name="The Broad Institute Genome Sequencing Center for Infectious Disease"/>
            <person name="Wu L."/>
            <person name="Ma J."/>
        </authorList>
    </citation>
    <scope>NUCLEOTIDE SEQUENCE [LARGE SCALE GENOMIC DNA]</scope>
    <source>
        <strain evidence="15 16">JCM 11136</strain>
    </source>
</reference>
<evidence type="ECO:0000256" key="10">
    <source>
        <dbReference type="ARBA" id="ARBA00023002"/>
    </source>
</evidence>
<keyword evidence="5" id="KW-0479">Metal-binding</keyword>
<keyword evidence="7" id="KW-0611">Plant defense</keyword>
<keyword evidence="9" id="KW-0223">Dioxygenase</keyword>
<comment type="caution">
    <text evidence="15">The sequence shown here is derived from an EMBL/GenBank/DDBJ whole genome shotgun (WGS) entry which is preliminary data.</text>
</comment>
<dbReference type="GO" id="GO:0004601">
    <property type="term" value="F:peroxidase activity"/>
    <property type="evidence" value="ECO:0007669"/>
    <property type="project" value="UniProtKB-KW"/>
</dbReference>
<name>A0ABN1QL53_9ACTN</name>
<dbReference type="InterPro" id="IPR010255">
    <property type="entry name" value="Haem_peroxidase_sf"/>
</dbReference>
<gene>
    <name evidence="15" type="ORF">GCM10009560_58250</name>
</gene>